<dbReference type="SUPFAM" id="SSF88946">
    <property type="entry name" value="Sigma2 domain of RNA polymerase sigma factors"/>
    <property type="match status" value="1"/>
</dbReference>
<keyword evidence="5" id="KW-0804">Transcription</keyword>
<dbReference type="EMBL" id="RAQJ01000003">
    <property type="protein sequence ID" value="RKE94748.1"/>
    <property type="molecule type" value="Genomic_DNA"/>
</dbReference>
<evidence type="ECO:0000256" key="2">
    <source>
        <dbReference type="ARBA" id="ARBA00023015"/>
    </source>
</evidence>
<keyword evidence="2" id="KW-0805">Transcription regulation</keyword>
<dbReference type="GO" id="GO:0003677">
    <property type="term" value="F:DNA binding"/>
    <property type="evidence" value="ECO:0007669"/>
    <property type="project" value="UniProtKB-KW"/>
</dbReference>
<dbReference type="Pfam" id="PF04542">
    <property type="entry name" value="Sigma70_r2"/>
    <property type="match status" value="1"/>
</dbReference>
<evidence type="ECO:0000256" key="1">
    <source>
        <dbReference type="ARBA" id="ARBA00010641"/>
    </source>
</evidence>
<protein>
    <submittedName>
        <fullName evidence="8">RNA polymerase sigma-70 factor (ECF subfamily)</fullName>
    </submittedName>
</protein>
<evidence type="ECO:0000259" key="6">
    <source>
        <dbReference type="Pfam" id="PF04542"/>
    </source>
</evidence>
<gene>
    <name evidence="8" type="ORF">BXY80_1760</name>
</gene>
<organism evidence="8 9">
    <name type="scientific">Ichthyenterobacterium magnum</name>
    <dbReference type="NCBI Taxonomy" id="1230530"/>
    <lineage>
        <taxon>Bacteria</taxon>
        <taxon>Pseudomonadati</taxon>
        <taxon>Bacteroidota</taxon>
        <taxon>Flavobacteriia</taxon>
        <taxon>Flavobacteriales</taxon>
        <taxon>Flavobacteriaceae</taxon>
        <taxon>Ichthyenterobacterium</taxon>
    </lineage>
</organism>
<evidence type="ECO:0000256" key="4">
    <source>
        <dbReference type="ARBA" id="ARBA00023125"/>
    </source>
</evidence>
<dbReference type="InterPro" id="IPR036388">
    <property type="entry name" value="WH-like_DNA-bd_sf"/>
</dbReference>
<evidence type="ECO:0000256" key="3">
    <source>
        <dbReference type="ARBA" id="ARBA00023082"/>
    </source>
</evidence>
<keyword evidence="4" id="KW-0238">DNA-binding</keyword>
<dbReference type="RefSeq" id="WP_245977228.1">
    <property type="nucleotide sequence ID" value="NZ_RAQJ01000003.1"/>
</dbReference>
<dbReference type="InterPro" id="IPR014284">
    <property type="entry name" value="RNA_pol_sigma-70_dom"/>
</dbReference>
<keyword evidence="9" id="KW-1185">Reference proteome</keyword>
<dbReference type="PANTHER" id="PTHR43133:SF8">
    <property type="entry name" value="RNA POLYMERASE SIGMA FACTOR HI_1459-RELATED"/>
    <property type="match status" value="1"/>
</dbReference>
<dbReference type="NCBIfam" id="TIGR02937">
    <property type="entry name" value="sigma70-ECF"/>
    <property type="match status" value="1"/>
</dbReference>
<dbReference type="Pfam" id="PF08281">
    <property type="entry name" value="Sigma70_r4_2"/>
    <property type="match status" value="1"/>
</dbReference>
<evidence type="ECO:0000259" key="7">
    <source>
        <dbReference type="Pfam" id="PF08281"/>
    </source>
</evidence>
<dbReference type="Gene3D" id="1.10.1740.10">
    <property type="match status" value="1"/>
</dbReference>
<dbReference type="InterPro" id="IPR013324">
    <property type="entry name" value="RNA_pol_sigma_r3/r4-like"/>
</dbReference>
<dbReference type="GO" id="GO:0016987">
    <property type="term" value="F:sigma factor activity"/>
    <property type="evidence" value="ECO:0007669"/>
    <property type="project" value="UniProtKB-KW"/>
</dbReference>
<feature type="domain" description="RNA polymerase sigma-70 region 2" evidence="6">
    <location>
        <begin position="27"/>
        <end position="93"/>
    </location>
</feature>
<dbReference type="SUPFAM" id="SSF88659">
    <property type="entry name" value="Sigma3 and sigma4 domains of RNA polymerase sigma factors"/>
    <property type="match status" value="1"/>
</dbReference>
<dbReference type="InterPro" id="IPR013325">
    <property type="entry name" value="RNA_pol_sigma_r2"/>
</dbReference>
<evidence type="ECO:0000256" key="5">
    <source>
        <dbReference type="ARBA" id="ARBA00023163"/>
    </source>
</evidence>
<dbReference type="InterPro" id="IPR039425">
    <property type="entry name" value="RNA_pol_sigma-70-like"/>
</dbReference>
<evidence type="ECO:0000313" key="9">
    <source>
        <dbReference type="Proteomes" id="UP000284892"/>
    </source>
</evidence>
<dbReference type="InterPro" id="IPR013249">
    <property type="entry name" value="RNA_pol_sigma70_r4_t2"/>
</dbReference>
<dbReference type="GO" id="GO:0006352">
    <property type="term" value="P:DNA-templated transcription initiation"/>
    <property type="evidence" value="ECO:0007669"/>
    <property type="project" value="InterPro"/>
</dbReference>
<comment type="caution">
    <text evidence="8">The sequence shown here is derived from an EMBL/GenBank/DDBJ whole genome shotgun (WGS) entry which is preliminary data.</text>
</comment>
<dbReference type="PANTHER" id="PTHR43133">
    <property type="entry name" value="RNA POLYMERASE ECF-TYPE SIGMA FACTO"/>
    <property type="match status" value="1"/>
</dbReference>
<reference evidence="8 9" key="1">
    <citation type="submission" date="2018-09" db="EMBL/GenBank/DDBJ databases">
        <title>Genomic Encyclopedia of Archaeal and Bacterial Type Strains, Phase II (KMG-II): from individual species to whole genera.</title>
        <authorList>
            <person name="Goeker M."/>
        </authorList>
    </citation>
    <scope>NUCLEOTIDE SEQUENCE [LARGE SCALE GENOMIC DNA]</scope>
    <source>
        <strain evidence="8 9">DSM 26283</strain>
    </source>
</reference>
<dbReference type="Proteomes" id="UP000284892">
    <property type="component" value="Unassembled WGS sequence"/>
</dbReference>
<comment type="similarity">
    <text evidence="1">Belongs to the sigma-70 factor family. ECF subfamily.</text>
</comment>
<keyword evidence="3" id="KW-0731">Sigma factor</keyword>
<evidence type="ECO:0000313" key="8">
    <source>
        <dbReference type="EMBL" id="RKE94748.1"/>
    </source>
</evidence>
<dbReference type="InterPro" id="IPR007627">
    <property type="entry name" value="RNA_pol_sigma70_r2"/>
</dbReference>
<proteinExistence type="inferred from homology"/>
<feature type="domain" description="RNA polymerase sigma factor 70 region 4 type 2" evidence="7">
    <location>
        <begin position="121"/>
        <end position="173"/>
    </location>
</feature>
<dbReference type="AlphaFoldDB" id="A0A420DKM4"/>
<sequence>MLKTNKSIDANLVKQFQSGNANALNQLVKRWHKQFCEKAYWIVKDADQSKDIAQETWKTIITKIQDLKEPNKFSSWALQIVYSKSLDVIRASSKKRIKLEAFARERPEDIYEDNDNSQLKNELLKSIKKLPINQQQVIKLFYVADYSLKEISELLDVSIGTVKSRLFHAREKLKTILKKE</sequence>
<dbReference type="Gene3D" id="1.10.10.10">
    <property type="entry name" value="Winged helix-like DNA-binding domain superfamily/Winged helix DNA-binding domain"/>
    <property type="match status" value="1"/>
</dbReference>
<accession>A0A420DKM4</accession>
<dbReference type="CDD" id="cd06171">
    <property type="entry name" value="Sigma70_r4"/>
    <property type="match status" value="1"/>
</dbReference>
<name>A0A420DKM4_9FLAO</name>